<proteinExistence type="predicted"/>
<evidence type="ECO:0000313" key="4">
    <source>
        <dbReference type="RefSeq" id="XP_026273909.1"/>
    </source>
</evidence>
<dbReference type="GeneID" id="113203434"/>
<gene>
    <name evidence="3 4 5 6" type="primary">LOC113203434</name>
</gene>
<reference evidence="3 4" key="1">
    <citation type="submission" date="2025-04" db="UniProtKB">
        <authorList>
            <consortium name="RefSeq"/>
        </authorList>
    </citation>
    <scope>IDENTIFICATION</scope>
    <source>
        <tissue evidence="3 4">Whole organism</tissue>
    </source>
</reference>
<feature type="compositionally biased region" description="Acidic residues" evidence="1">
    <location>
        <begin position="208"/>
        <end position="219"/>
    </location>
</feature>
<keyword evidence="2" id="KW-1185">Reference proteome</keyword>
<feature type="region of interest" description="Disordered" evidence="1">
    <location>
        <begin position="19"/>
        <end position="64"/>
    </location>
</feature>
<dbReference type="RefSeq" id="XP_026273908.1">
    <property type="nucleotide sequence ID" value="XM_026418123.2"/>
</dbReference>
<dbReference type="RefSeq" id="XP_026273910.1">
    <property type="nucleotide sequence ID" value="XM_026418125.2"/>
</dbReference>
<feature type="region of interest" description="Disordered" evidence="1">
    <location>
        <begin position="207"/>
        <end position="255"/>
    </location>
</feature>
<dbReference type="KEGG" id="foc:113203434"/>
<feature type="region of interest" description="Disordered" evidence="1">
    <location>
        <begin position="343"/>
        <end position="370"/>
    </location>
</feature>
<name>A0A6J1RZY2_FRAOC</name>
<dbReference type="AlphaFoldDB" id="A0A6J1RZY2"/>
<accession>A0A6J1RZY2</accession>
<dbReference type="RefSeq" id="XP_052119729.1">
    <property type="nucleotide sequence ID" value="XM_052263769.1"/>
</dbReference>
<feature type="compositionally biased region" description="Basic and acidic residues" evidence="1">
    <location>
        <begin position="226"/>
        <end position="239"/>
    </location>
</feature>
<feature type="region of interest" description="Disordered" evidence="1">
    <location>
        <begin position="105"/>
        <end position="125"/>
    </location>
</feature>
<sequence length="395" mass="43426">MGSALSRHLRDLGDVGGFETQYVSVPDPANPQTEIKPSTEADSCPVTPTSNQPIRAMDFDPRSPSTEIVRTPIEVGPKFSQRVAEDSPTVLKIRKSYLETDLDTLSTSESHAKPEDSINEQDTSLPPGLSCAHLMKLRFLGIDPRSPSTNIVRTPIQIGKHPQRNPSPLHFDDTMSVGSLSSQDLFNNSLCSSEFTRDCSDPSAFISEVEDESDKENEDTVSTPETELKPETDGLKDDISPPPPTLVHDHQSNEGVPKAGNKLQVFQEVAVQKCDSDEKQCLSTPEGTKKVGTNRSRTPLTPICNRNRTPNSILRAKQTQTIEKEMLTKVKIYSSDDHIVTPSKIRPLGSSKKENSNVNGRSNRKGLANNNENLLTSTSKKQVLAQWDQDTSVVI</sequence>
<evidence type="ECO:0000313" key="5">
    <source>
        <dbReference type="RefSeq" id="XP_026273910.1"/>
    </source>
</evidence>
<evidence type="ECO:0000313" key="6">
    <source>
        <dbReference type="RefSeq" id="XP_052119729.1"/>
    </source>
</evidence>
<feature type="region of interest" description="Disordered" evidence="1">
    <location>
        <begin position="280"/>
        <end position="302"/>
    </location>
</feature>
<evidence type="ECO:0000313" key="3">
    <source>
        <dbReference type="RefSeq" id="XP_026273908.1"/>
    </source>
</evidence>
<organism evidence="2 3">
    <name type="scientific">Frankliniella occidentalis</name>
    <name type="common">Western flower thrips</name>
    <name type="synonym">Euthrips occidentalis</name>
    <dbReference type="NCBI Taxonomy" id="133901"/>
    <lineage>
        <taxon>Eukaryota</taxon>
        <taxon>Metazoa</taxon>
        <taxon>Ecdysozoa</taxon>
        <taxon>Arthropoda</taxon>
        <taxon>Hexapoda</taxon>
        <taxon>Insecta</taxon>
        <taxon>Pterygota</taxon>
        <taxon>Neoptera</taxon>
        <taxon>Paraneoptera</taxon>
        <taxon>Thysanoptera</taxon>
        <taxon>Terebrantia</taxon>
        <taxon>Thripoidea</taxon>
        <taxon>Thripidae</taxon>
        <taxon>Frankliniella</taxon>
    </lineage>
</organism>
<feature type="compositionally biased region" description="Polar residues" evidence="1">
    <location>
        <begin position="281"/>
        <end position="302"/>
    </location>
</feature>
<dbReference type="OrthoDB" id="6337960at2759"/>
<evidence type="ECO:0000256" key="1">
    <source>
        <dbReference type="SAM" id="MobiDB-lite"/>
    </source>
</evidence>
<dbReference type="Proteomes" id="UP000504606">
    <property type="component" value="Unplaced"/>
</dbReference>
<protein>
    <submittedName>
        <fullName evidence="3 4">Uncharacterized protein LOC113203434</fullName>
    </submittedName>
</protein>
<dbReference type="RefSeq" id="XP_026273909.1">
    <property type="nucleotide sequence ID" value="XM_026418124.2"/>
</dbReference>
<evidence type="ECO:0000313" key="2">
    <source>
        <dbReference type="Proteomes" id="UP000504606"/>
    </source>
</evidence>